<sequence>DARGERPLDRRAYHEALAGDGHAGPQRGSVGQGGDEPEGLPGRQERGLPGSRGRSGLHGASGADRRGDTSAGARHPLLALGRDSGVRDRRHRRDPGRQGRQHAQARRPDPAGDGRNLTGGQGMAEGPDEL</sequence>
<protein>
    <submittedName>
        <fullName evidence="2">Uncharacterized protein</fullName>
    </submittedName>
</protein>
<gene>
    <name evidence="2" type="ORF">AVDCRST_MAG14-1678</name>
</gene>
<dbReference type="EMBL" id="CADCVG010000071">
    <property type="protein sequence ID" value="CAA9456425.1"/>
    <property type="molecule type" value="Genomic_DNA"/>
</dbReference>
<feature type="compositionally biased region" description="Basic and acidic residues" evidence="1">
    <location>
        <begin position="1"/>
        <end position="14"/>
    </location>
</feature>
<feature type="region of interest" description="Disordered" evidence="1">
    <location>
        <begin position="1"/>
        <end position="130"/>
    </location>
</feature>
<evidence type="ECO:0000313" key="2">
    <source>
        <dbReference type="EMBL" id="CAA9456425.1"/>
    </source>
</evidence>
<accession>A0A6J4QVS1</accession>
<organism evidence="2">
    <name type="scientific">uncultured Rubrobacteraceae bacterium</name>
    <dbReference type="NCBI Taxonomy" id="349277"/>
    <lineage>
        <taxon>Bacteria</taxon>
        <taxon>Bacillati</taxon>
        <taxon>Actinomycetota</taxon>
        <taxon>Rubrobacteria</taxon>
        <taxon>Rubrobacterales</taxon>
        <taxon>Rubrobacteraceae</taxon>
        <taxon>environmental samples</taxon>
    </lineage>
</organism>
<evidence type="ECO:0000256" key="1">
    <source>
        <dbReference type="SAM" id="MobiDB-lite"/>
    </source>
</evidence>
<proteinExistence type="predicted"/>
<feature type="non-terminal residue" evidence="2">
    <location>
        <position position="1"/>
    </location>
</feature>
<feature type="compositionally biased region" description="Low complexity" evidence="1">
    <location>
        <begin position="47"/>
        <end position="58"/>
    </location>
</feature>
<name>A0A6J4QVS1_9ACTN</name>
<feature type="compositionally biased region" description="Basic residues" evidence="1">
    <location>
        <begin position="88"/>
        <end position="105"/>
    </location>
</feature>
<feature type="non-terminal residue" evidence="2">
    <location>
        <position position="130"/>
    </location>
</feature>
<reference evidence="2" key="1">
    <citation type="submission" date="2020-02" db="EMBL/GenBank/DDBJ databases">
        <authorList>
            <person name="Meier V. D."/>
        </authorList>
    </citation>
    <scope>NUCLEOTIDE SEQUENCE</scope>
    <source>
        <strain evidence="2">AVDCRST_MAG14</strain>
    </source>
</reference>
<dbReference type="AlphaFoldDB" id="A0A6J4QVS1"/>